<evidence type="ECO:0000256" key="5">
    <source>
        <dbReference type="ARBA" id="ARBA00022781"/>
    </source>
</evidence>
<dbReference type="Gene3D" id="3.10.28.10">
    <property type="entry name" value="Homing endonucleases"/>
    <property type="match status" value="1"/>
</dbReference>
<evidence type="ECO:0000256" key="4">
    <source>
        <dbReference type="ARBA" id="ARBA00022741"/>
    </source>
</evidence>
<dbReference type="NCBIfam" id="TIGR01445">
    <property type="entry name" value="intein_Nterm"/>
    <property type="match status" value="1"/>
</dbReference>
<dbReference type="PANTHER" id="PTHR43607">
    <property type="entry name" value="V-TYPE PROTON ATPASE CATALYTIC SUBUNIT A"/>
    <property type="match status" value="1"/>
</dbReference>
<dbReference type="SUPFAM" id="SSF50615">
    <property type="entry name" value="N-terminal domain of alpha and beta subunits of F1 ATP synthase"/>
    <property type="match status" value="1"/>
</dbReference>
<keyword evidence="4" id="KW-0547">Nucleotide-binding</keyword>
<dbReference type="InterPro" id="IPR004860">
    <property type="entry name" value="LAGLIDADG_dom"/>
</dbReference>
<dbReference type="Gene3D" id="2.40.50.100">
    <property type="match status" value="1"/>
</dbReference>
<dbReference type="Pfam" id="PF22919">
    <property type="entry name" value="ATP-synt_VA_C"/>
    <property type="match status" value="1"/>
</dbReference>
<dbReference type="SUPFAM" id="SSF55608">
    <property type="entry name" value="Homing endonucleases"/>
    <property type="match status" value="1"/>
</dbReference>
<dbReference type="FunFam" id="1.10.1140.10:FF:000002">
    <property type="entry name" value="V-type proton ATPase catalytic subunit A"/>
    <property type="match status" value="1"/>
</dbReference>
<dbReference type="InterPro" id="IPR023366">
    <property type="entry name" value="ATP_synth_asu-like_sf"/>
</dbReference>
<keyword evidence="7" id="KW-0067">ATP-binding</keyword>
<evidence type="ECO:0000313" key="12">
    <source>
        <dbReference type="EMBL" id="AGF93548.1"/>
    </source>
</evidence>
<dbReference type="Pfam" id="PF02874">
    <property type="entry name" value="ATP-synt_ab_N"/>
    <property type="match status" value="1"/>
</dbReference>
<evidence type="ECO:0000256" key="6">
    <source>
        <dbReference type="ARBA" id="ARBA00022813"/>
    </source>
</evidence>
<dbReference type="InterPro" id="IPR004100">
    <property type="entry name" value="ATPase_F1/V1/A1_a/bsu_N"/>
</dbReference>
<comment type="similarity">
    <text evidence="1">Belongs to the ATPase alpha/beta chains family.</text>
</comment>
<dbReference type="Pfam" id="PF00006">
    <property type="entry name" value="ATP-synt_ab"/>
    <property type="match status" value="1"/>
</dbReference>
<dbReference type="FunFam" id="2.40.30.20:FF:000002">
    <property type="entry name" value="V-type proton ATPase catalytic subunit A"/>
    <property type="match status" value="1"/>
</dbReference>
<dbReference type="InterPro" id="IPR004042">
    <property type="entry name" value="Intein_endonuc_central"/>
</dbReference>
<dbReference type="InterPro" id="IPR000194">
    <property type="entry name" value="ATPase_F1/V1/A1_a/bsu_nucl-bd"/>
</dbReference>
<dbReference type="PRINTS" id="PR00379">
    <property type="entry name" value="INTEIN"/>
</dbReference>
<keyword evidence="5" id="KW-0375">Hydrogen ion transport</keyword>
<dbReference type="SUPFAM" id="SSF47917">
    <property type="entry name" value="C-terminal domain of alpha and beta subunits of F1 ATP synthase"/>
    <property type="match status" value="1"/>
</dbReference>
<dbReference type="PROSITE" id="PS50819">
    <property type="entry name" value="INTEIN_ENDONUCLEASE"/>
    <property type="match status" value="1"/>
</dbReference>
<evidence type="ECO:0000256" key="1">
    <source>
        <dbReference type="ARBA" id="ARBA00008936"/>
    </source>
</evidence>
<dbReference type="Gene3D" id="2.170.16.10">
    <property type="entry name" value="Hedgehog/Intein (Hint) domain"/>
    <property type="match status" value="2"/>
</dbReference>
<feature type="domain" description="DOD-type homing endonuclease" evidence="11">
    <location>
        <begin position="467"/>
        <end position="598"/>
    </location>
</feature>
<gene>
    <name evidence="12" type="ORF">FLSS-10_0023</name>
</gene>
<dbReference type="InterPro" id="IPR031686">
    <property type="entry name" value="ATP-synth_a_Xtn"/>
</dbReference>
<dbReference type="CDD" id="cd18119">
    <property type="entry name" value="ATP-synt_V_A-type_alpha_N"/>
    <property type="match status" value="1"/>
</dbReference>
<dbReference type="NCBIfam" id="NF003220">
    <property type="entry name" value="PRK04192.1"/>
    <property type="match status" value="1"/>
</dbReference>
<dbReference type="NCBIfam" id="TIGR01443">
    <property type="entry name" value="intein_Cterm"/>
    <property type="match status" value="1"/>
</dbReference>
<dbReference type="EMBL" id="JX684096">
    <property type="protein sequence ID" value="AGF93548.1"/>
    <property type="molecule type" value="Genomic_DNA"/>
</dbReference>
<dbReference type="SUPFAM" id="SSF52540">
    <property type="entry name" value="P-loop containing nucleoside triphosphate hydrolases"/>
    <property type="match status" value="2"/>
</dbReference>
<evidence type="ECO:0000256" key="3">
    <source>
        <dbReference type="ARBA" id="ARBA00022448"/>
    </source>
</evidence>
<dbReference type="SUPFAM" id="SSF51294">
    <property type="entry name" value="Hedgehog/intein (Hint) domain"/>
    <property type="match status" value="1"/>
</dbReference>
<dbReference type="InterPro" id="IPR027417">
    <property type="entry name" value="P-loop_NTPase"/>
</dbReference>
<keyword evidence="10" id="KW-0406">Ion transport</keyword>
<dbReference type="GO" id="GO:0005524">
    <property type="term" value="F:ATP binding"/>
    <property type="evidence" value="ECO:0007669"/>
    <property type="project" value="UniProtKB-KW"/>
</dbReference>
<dbReference type="GO" id="GO:0004519">
    <property type="term" value="F:endonuclease activity"/>
    <property type="evidence" value="ECO:0007669"/>
    <property type="project" value="InterPro"/>
</dbReference>
<protein>
    <recommendedName>
        <fullName evidence="2">H(+)-transporting two-sector ATPase</fullName>
        <ecNumber evidence="2">7.1.2.2</ecNumber>
    </recommendedName>
</protein>
<dbReference type="InterPro" id="IPR030934">
    <property type="entry name" value="Intein_C"/>
</dbReference>
<dbReference type="Gene3D" id="1.10.1140.10">
    <property type="entry name" value="Bovine Mitochondrial F1-atpase, Atp Synthase Beta Chain, Chain D, domain 3"/>
    <property type="match status" value="1"/>
</dbReference>
<dbReference type="InterPro" id="IPR027434">
    <property type="entry name" value="Homing_endonucl"/>
</dbReference>
<evidence type="ECO:0000259" key="11">
    <source>
        <dbReference type="PROSITE" id="PS50819"/>
    </source>
</evidence>
<dbReference type="GO" id="GO:0046961">
    <property type="term" value="F:proton-transporting ATPase activity, rotational mechanism"/>
    <property type="evidence" value="ECO:0007669"/>
    <property type="project" value="InterPro"/>
</dbReference>
<dbReference type="InterPro" id="IPR036121">
    <property type="entry name" value="ATPase_F1/V1/A1_a/bsu_N_sf"/>
</dbReference>
<keyword evidence="3" id="KW-0813">Transport</keyword>
<evidence type="ECO:0000256" key="8">
    <source>
        <dbReference type="ARBA" id="ARBA00022967"/>
    </source>
</evidence>
<evidence type="ECO:0000256" key="10">
    <source>
        <dbReference type="ARBA" id="ARBA00023065"/>
    </source>
</evidence>
<name>M1QC26_9ZZZZ</name>
<reference evidence="12" key="1">
    <citation type="journal article" date="2013" name="Syst. Appl. Microbiol.">
        <title>New insights into the archaeal diversity of a hypersaline microbial mat obtained by a metagenomic approach.</title>
        <authorList>
            <person name="Lopez-Lopez A."/>
            <person name="Richter M."/>
            <person name="Pena A."/>
            <person name="Tamames J."/>
            <person name="Rossello-Mora R."/>
        </authorList>
    </citation>
    <scope>NUCLEOTIDE SEQUENCE</scope>
</reference>
<evidence type="ECO:0000256" key="2">
    <source>
        <dbReference type="ARBA" id="ARBA00012473"/>
    </source>
</evidence>
<dbReference type="InterPro" id="IPR006142">
    <property type="entry name" value="INTEIN"/>
</dbReference>
<sequence>MGIIKQVAGPVVIASDMRGTEMNELVEVGKDSLIGEVIELKDDTATIQVYEETSGIQPGEDVERTGEPLSVELGPGLIGTIFDGIQRPLTQIQNKVGAFIERGVQTNSLPRDKEWKFEPSDLSTGDKVEAGTILGTVEETSMIVHKIMVPPSVEEGELVELASEGEYTVEETIAKVETDDGEEEVNMVQEWPVRKPRPYQNKLDPNIPLTSGQRVIDTFFPVAKGGTAAIPGGFGTGKCVVGETPIILADGSVKPIEEVYEENKDRGERTVKANEEYTELEDPIKILSMGDGEIVEKEATHVYKGMTDSTKVIETESGRKVELTPVHKLFVLTQDLNIVEKQAKDLEKGDTLLIPRKIPGKENSPEINVNESLPEKRVCNEDFEKVREAIEKLSEELGSRKNLSKKLEISEEVLAEYALGRNRPTVQVSSKIFDLAGWDHEIRTVKGEKNSKKVEIPQEMSEELSEFLGLLLGDGSLKPGSVHFYNNNEKLLSRFEKLVDEIFDLETEREFARTVKSVKVNSRVLKDFLVSLGFPEDKKSNNCSVPEKVLQSSETAIGSFLKGYYLADGSFNKYEIEISTASRGMAQDLTYCLARIGASSRLREKEIEDAEYYRVKVSGSELEQFYEKTNSSHEKYDEILEYLEESDDHFKGSDSVRISPEVVRENFEKSEKSRKDFKDKGIKIANYTTQRENMSVPLLQRFSEITDNRELKKVAQNHLNHFMPDQIKSVKTIEKTKPVYDVTVPETHNFVGGNAPMVLHNTVMLHQIARWSDTQIVVYVGCGERGNEMTDVILHFPELEDPRTGNPIIDRTSLIANTSNMPVAAREASIYTGITIAEYFRDMGYHVALMADSTSRWAEALREISGRLEEMPSEEGYPAYLGSRLADFYERAGRVKTKGREDRKGSVTVMGAVSPPGGDFSEPVTQNTLRIIKTFWALDSDLADERHFPAINWLESYSGYLDRVDTWWEENVGEGWKENRNRAMEILQEEDELREIVQLVGPDALPERDRAVLEASKVIREDYLQQNAMHEVDTYCSPKKQLEMFDIALKFYDETVGAVEEGASVEEVTRIPIRGKIARMKRFPEEKFEEEAEKIKESIENQVEKVLSGEEIETIDREEEE</sequence>
<dbReference type="EC" id="7.1.2.2" evidence="2"/>
<dbReference type="InterPro" id="IPR036844">
    <property type="entry name" value="Hint_dom_sf"/>
</dbReference>
<keyword evidence="9" id="KW-0651">Protein splicing</keyword>
<dbReference type="Pfam" id="PF14528">
    <property type="entry name" value="LAGLIDADG_3"/>
    <property type="match status" value="1"/>
</dbReference>
<dbReference type="InterPro" id="IPR020003">
    <property type="entry name" value="ATPase_a/bsu_AS"/>
</dbReference>
<organism evidence="12">
    <name type="scientific">uncultured organism</name>
    <dbReference type="NCBI Taxonomy" id="155900"/>
    <lineage>
        <taxon>unclassified sequences</taxon>
        <taxon>environmental samples</taxon>
    </lineage>
</organism>
<dbReference type="GO" id="GO:0046034">
    <property type="term" value="P:ATP metabolic process"/>
    <property type="evidence" value="ECO:0007669"/>
    <property type="project" value="InterPro"/>
</dbReference>
<dbReference type="Gene3D" id="3.40.50.300">
    <property type="entry name" value="P-loop containing nucleotide triphosphate hydrolases"/>
    <property type="match status" value="1"/>
</dbReference>
<dbReference type="SMART" id="SM00305">
    <property type="entry name" value="HintC"/>
    <property type="match status" value="1"/>
</dbReference>
<evidence type="ECO:0000256" key="9">
    <source>
        <dbReference type="ARBA" id="ARBA00023000"/>
    </source>
</evidence>
<accession>M1QC26</accession>
<dbReference type="InterPro" id="IPR024034">
    <property type="entry name" value="ATPase_F1/V1_b/a_C"/>
</dbReference>
<dbReference type="PANTHER" id="PTHR43607:SF1">
    <property type="entry name" value="H(+)-TRANSPORTING TWO-SECTOR ATPASE"/>
    <property type="match status" value="1"/>
</dbReference>
<dbReference type="CDD" id="cd00081">
    <property type="entry name" value="Hint"/>
    <property type="match status" value="2"/>
</dbReference>
<keyword evidence="6" id="KW-0068">Autocatalytic cleavage</keyword>
<dbReference type="GO" id="GO:0016539">
    <property type="term" value="P:intein-mediated protein splicing"/>
    <property type="evidence" value="ECO:0007669"/>
    <property type="project" value="InterPro"/>
</dbReference>
<dbReference type="PROSITE" id="PS50817">
    <property type="entry name" value="INTEIN_N_TER"/>
    <property type="match status" value="1"/>
</dbReference>
<evidence type="ECO:0000256" key="7">
    <source>
        <dbReference type="ARBA" id="ARBA00022840"/>
    </source>
</evidence>
<dbReference type="CDD" id="cd18111">
    <property type="entry name" value="ATP-synt_V_A-type_alpha_C"/>
    <property type="match status" value="1"/>
</dbReference>
<dbReference type="InterPro" id="IPR022878">
    <property type="entry name" value="V-ATPase_asu"/>
</dbReference>
<dbReference type="FunFam" id="2.40.50.100:FF:000008">
    <property type="entry name" value="V-type proton ATPase catalytic subunit A"/>
    <property type="match status" value="1"/>
</dbReference>
<dbReference type="AlphaFoldDB" id="M1QC26"/>
<proteinExistence type="inferred from homology"/>
<dbReference type="CDD" id="cd01134">
    <property type="entry name" value="V_A-ATPase_A"/>
    <property type="match status" value="1"/>
</dbReference>
<dbReference type="HAMAP" id="MF_00309">
    <property type="entry name" value="ATP_synth_A_arch"/>
    <property type="match status" value="1"/>
</dbReference>
<dbReference type="PROSITE" id="PS50818">
    <property type="entry name" value="INTEIN_C_TER"/>
    <property type="match status" value="1"/>
</dbReference>
<dbReference type="Pfam" id="PF16886">
    <property type="entry name" value="ATP-synt_ab_Xtn"/>
    <property type="match status" value="1"/>
</dbReference>
<dbReference type="PROSITE" id="PS00152">
    <property type="entry name" value="ATPASE_ALPHA_BETA"/>
    <property type="match status" value="1"/>
</dbReference>
<dbReference type="InterPro" id="IPR055190">
    <property type="entry name" value="ATP-synt_VA_C"/>
</dbReference>
<dbReference type="SMART" id="SM00306">
    <property type="entry name" value="HintN"/>
    <property type="match status" value="1"/>
</dbReference>
<dbReference type="InterPro" id="IPR003587">
    <property type="entry name" value="Hint_dom_N"/>
</dbReference>
<dbReference type="Gene3D" id="2.40.30.20">
    <property type="match status" value="1"/>
</dbReference>
<keyword evidence="8" id="KW-1278">Translocase</keyword>
<dbReference type="InterPro" id="IPR006141">
    <property type="entry name" value="Intein_N"/>
</dbReference>
<dbReference type="InterPro" id="IPR003586">
    <property type="entry name" value="Hint_dom_C"/>
</dbReference>